<evidence type="ECO:0000313" key="3">
    <source>
        <dbReference type="Proteomes" id="UP000838756"/>
    </source>
</evidence>
<accession>A0A8S4S2Q7</accession>
<evidence type="ECO:0000256" key="1">
    <source>
        <dbReference type="SAM" id="MobiDB-lite"/>
    </source>
</evidence>
<feature type="compositionally biased region" description="Basic and acidic residues" evidence="1">
    <location>
        <begin position="13"/>
        <end position="26"/>
    </location>
</feature>
<name>A0A8S4S2Q7_9NEOP</name>
<proteinExistence type="predicted"/>
<protein>
    <submittedName>
        <fullName evidence="2">Jg1064 protein</fullName>
    </submittedName>
</protein>
<sequence length="123" mass="13209">MKRLARGGQKGDGGARGRGVENRGNRSVEVIGCEPSATGVTSVEMTPLLIYSLADLNIQDAFSNINRQPLHKLQTLASETACYLRRAGVTSRCSRQSHSAVDYAGQINYRSHSTGSQPTNSLS</sequence>
<keyword evidence="3" id="KW-1185">Reference proteome</keyword>
<dbReference type="Proteomes" id="UP000838756">
    <property type="component" value="Unassembled WGS sequence"/>
</dbReference>
<feature type="region of interest" description="Disordered" evidence="1">
    <location>
        <begin position="1"/>
        <end position="27"/>
    </location>
</feature>
<evidence type="ECO:0000313" key="2">
    <source>
        <dbReference type="EMBL" id="CAH2246932.1"/>
    </source>
</evidence>
<comment type="caution">
    <text evidence="2">The sequence shown here is derived from an EMBL/GenBank/DDBJ whole genome shotgun (WGS) entry which is preliminary data.</text>
</comment>
<gene>
    <name evidence="2" type="primary">jg1064</name>
    <name evidence="2" type="ORF">PAEG_LOCUS21454</name>
</gene>
<dbReference type="EMBL" id="CAKXAJ010025946">
    <property type="protein sequence ID" value="CAH2246932.1"/>
    <property type="molecule type" value="Genomic_DNA"/>
</dbReference>
<reference evidence="2" key="1">
    <citation type="submission" date="2022-03" db="EMBL/GenBank/DDBJ databases">
        <authorList>
            <person name="Lindestad O."/>
        </authorList>
    </citation>
    <scope>NUCLEOTIDE SEQUENCE</scope>
</reference>
<organism evidence="2 3">
    <name type="scientific">Pararge aegeria aegeria</name>
    <dbReference type="NCBI Taxonomy" id="348720"/>
    <lineage>
        <taxon>Eukaryota</taxon>
        <taxon>Metazoa</taxon>
        <taxon>Ecdysozoa</taxon>
        <taxon>Arthropoda</taxon>
        <taxon>Hexapoda</taxon>
        <taxon>Insecta</taxon>
        <taxon>Pterygota</taxon>
        <taxon>Neoptera</taxon>
        <taxon>Endopterygota</taxon>
        <taxon>Lepidoptera</taxon>
        <taxon>Glossata</taxon>
        <taxon>Ditrysia</taxon>
        <taxon>Papilionoidea</taxon>
        <taxon>Nymphalidae</taxon>
        <taxon>Satyrinae</taxon>
        <taxon>Satyrini</taxon>
        <taxon>Parargina</taxon>
        <taxon>Pararge</taxon>
    </lineage>
</organism>
<dbReference type="OrthoDB" id="10589682at2759"/>
<dbReference type="AlphaFoldDB" id="A0A8S4S2Q7"/>